<protein>
    <submittedName>
        <fullName evidence="1">Uncharacterized protein</fullName>
    </submittedName>
</protein>
<reference evidence="1" key="1">
    <citation type="submission" date="2014-09" db="EMBL/GenBank/DDBJ databases">
        <authorList>
            <person name="Magalhaes I.L.F."/>
            <person name="Oliveira U."/>
            <person name="Santos F.R."/>
            <person name="Vidigal T.H.D.A."/>
            <person name="Brescovit A.D."/>
            <person name="Santos A.J."/>
        </authorList>
    </citation>
    <scope>NUCLEOTIDE SEQUENCE</scope>
    <source>
        <tissue evidence="1">Shoot tissue taken approximately 20 cm above the soil surface</tissue>
    </source>
</reference>
<organism evidence="1">
    <name type="scientific">Arundo donax</name>
    <name type="common">Giant reed</name>
    <name type="synonym">Donax arundinaceus</name>
    <dbReference type="NCBI Taxonomy" id="35708"/>
    <lineage>
        <taxon>Eukaryota</taxon>
        <taxon>Viridiplantae</taxon>
        <taxon>Streptophyta</taxon>
        <taxon>Embryophyta</taxon>
        <taxon>Tracheophyta</taxon>
        <taxon>Spermatophyta</taxon>
        <taxon>Magnoliopsida</taxon>
        <taxon>Liliopsida</taxon>
        <taxon>Poales</taxon>
        <taxon>Poaceae</taxon>
        <taxon>PACMAD clade</taxon>
        <taxon>Arundinoideae</taxon>
        <taxon>Arundineae</taxon>
        <taxon>Arundo</taxon>
    </lineage>
</organism>
<evidence type="ECO:0000313" key="1">
    <source>
        <dbReference type="EMBL" id="JAD43192.1"/>
    </source>
</evidence>
<accession>A0A0A9A822</accession>
<dbReference type="AlphaFoldDB" id="A0A0A9A822"/>
<sequence length="35" mass="3776">MNPYLLAAAESPKQCVVISAAEPKQRSQGGCEGWR</sequence>
<name>A0A0A9A822_ARUDO</name>
<dbReference type="EMBL" id="GBRH01254703">
    <property type="protein sequence ID" value="JAD43192.1"/>
    <property type="molecule type" value="Transcribed_RNA"/>
</dbReference>
<reference evidence="1" key="2">
    <citation type="journal article" date="2015" name="Data Brief">
        <title>Shoot transcriptome of the giant reed, Arundo donax.</title>
        <authorList>
            <person name="Barrero R.A."/>
            <person name="Guerrero F.D."/>
            <person name="Moolhuijzen P."/>
            <person name="Goolsby J.A."/>
            <person name="Tidwell J."/>
            <person name="Bellgard S.E."/>
            <person name="Bellgard M.I."/>
        </authorList>
    </citation>
    <scope>NUCLEOTIDE SEQUENCE</scope>
    <source>
        <tissue evidence="1">Shoot tissue taken approximately 20 cm above the soil surface</tissue>
    </source>
</reference>
<proteinExistence type="predicted"/>